<organism evidence="1 2">
    <name type="scientific">Rubroshorea leprosula</name>
    <dbReference type="NCBI Taxonomy" id="152421"/>
    <lineage>
        <taxon>Eukaryota</taxon>
        <taxon>Viridiplantae</taxon>
        <taxon>Streptophyta</taxon>
        <taxon>Embryophyta</taxon>
        <taxon>Tracheophyta</taxon>
        <taxon>Spermatophyta</taxon>
        <taxon>Magnoliopsida</taxon>
        <taxon>eudicotyledons</taxon>
        <taxon>Gunneridae</taxon>
        <taxon>Pentapetalae</taxon>
        <taxon>rosids</taxon>
        <taxon>malvids</taxon>
        <taxon>Malvales</taxon>
        <taxon>Dipterocarpaceae</taxon>
        <taxon>Rubroshorea</taxon>
    </lineage>
</organism>
<reference evidence="1 2" key="1">
    <citation type="journal article" date="2021" name="Commun. Biol.">
        <title>The genome of Shorea leprosula (Dipterocarpaceae) highlights the ecological relevance of drought in aseasonal tropical rainforests.</title>
        <authorList>
            <person name="Ng K.K.S."/>
            <person name="Kobayashi M.J."/>
            <person name="Fawcett J.A."/>
            <person name="Hatakeyama M."/>
            <person name="Paape T."/>
            <person name="Ng C.H."/>
            <person name="Ang C.C."/>
            <person name="Tnah L.H."/>
            <person name="Lee C.T."/>
            <person name="Nishiyama T."/>
            <person name="Sese J."/>
            <person name="O'Brien M.J."/>
            <person name="Copetti D."/>
            <person name="Mohd Noor M.I."/>
            <person name="Ong R.C."/>
            <person name="Putra M."/>
            <person name="Sireger I.Z."/>
            <person name="Indrioko S."/>
            <person name="Kosugi Y."/>
            <person name="Izuno A."/>
            <person name="Isagi Y."/>
            <person name="Lee S.L."/>
            <person name="Shimizu K.K."/>
        </authorList>
    </citation>
    <scope>NUCLEOTIDE SEQUENCE [LARGE SCALE GENOMIC DNA]</scope>
    <source>
        <strain evidence="1">214</strain>
    </source>
</reference>
<dbReference type="AlphaFoldDB" id="A0AAV5KU42"/>
<dbReference type="EMBL" id="BPVZ01000078">
    <property type="protein sequence ID" value="GKV28180.1"/>
    <property type="molecule type" value="Genomic_DNA"/>
</dbReference>
<evidence type="ECO:0000313" key="1">
    <source>
        <dbReference type="EMBL" id="GKV28180.1"/>
    </source>
</evidence>
<dbReference type="Proteomes" id="UP001054252">
    <property type="component" value="Unassembled WGS sequence"/>
</dbReference>
<gene>
    <name evidence="1" type="ORF">SLEP1_g37264</name>
</gene>
<proteinExistence type="predicted"/>
<dbReference type="InterPro" id="IPR036259">
    <property type="entry name" value="MFS_trans_sf"/>
</dbReference>
<evidence type="ECO:0000313" key="2">
    <source>
        <dbReference type="Proteomes" id="UP001054252"/>
    </source>
</evidence>
<dbReference type="Gene3D" id="1.20.1250.20">
    <property type="entry name" value="MFS general substrate transporter like domains"/>
    <property type="match status" value="1"/>
</dbReference>
<protein>
    <submittedName>
        <fullName evidence="1">Uncharacterized protein</fullName>
    </submittedName>
</protein>
<name>A0AAV5KU42_9ROSI</name>
<accession>A0AAV5KU42</accession>
<comment type="caution">
    <text evidence="1">The sequence shown here is derived from an EMBL/GenBank/DDBJ whole genome shotgun (WGS) entry which is preliminary data.</text>
</comment>
<sequence length="70" mass="7666">MVIYLTKDYPMTAAKAGNAIFFWKAAKANNAVFFWNAATSYELLLGTFFSDSYLGRFLTIGIGSLSSPLA</sequence>
<keyword evidence="2" id="KW-1185">Reference proteome</keyword>